<accession>A0A7D9ELP6</accession>
<dbReference type="Proteomes" id="UP001152795">
    <property type="component" value="Unassembled WGS sequence"/>
</dbReference>
<dbReference type="AlphaFoldDB" id="A0A7D9ELP6"/>
<evidence type="ECO:0000313" key="2">
    <source>
        <dbReference type="Proteomes" id="UP001152795"/>
    </source>
</evidence>
<organism evidence="1 2">
    <name type="scientific">Paramuricea clavata</name>
    <name type="common">Red gorgonian</name>
    <name type="synonym">Violescent sea-whip</name>
    <dbReference type="NCBI Taxonomy" id="317549"/>
    <lineage>
        <taxon>Eukaryota</taxon>
        <taxon>Metazoa</taxon>
        <taxon>Cnidaria</taxon>
        <taxon>Anthozoa</taxon>
        <taxon>Octocorallia</taxon>
        <taxon>Malacalcyonacea</taxon>
        <taxon>Plexauridae</taxon>
        <taxon>Paramuricea</taxon>
    </lineage>
</organism>
<keyword evidence="2" id="KW-1185">Reference proteome</keyword>
<sequence length="194" mass="22913">MASSPNLKVTLYKHGFATVEEEDKDVGVWVDNCEKFNYPHYCDKERLLQMKKVAEKRRKDTKKEDECAGVKKEDKSADSSEMVDVTQKLVFDDVFYETANIVAYNIKYSNEEFADTNYVTVIQRFYSPVSCLQVWDDWICKNYPTKRWGIDIFSIWHPSRSEIGKRAIKDDVVDDTSFRRDTLWRSEQGEYCEY</sequence>
<protein>
    <submittedName>
        <fullName evidence="1">Uncharacterized protein</fullName>
    </submittedName>
</protein>
<proteinExistence type="predicted"/>
<reference evidence="1" key="1">
    <citation type="submission" date="2020-04" db="EMBL/GenBank/DDBJ databases">
        <authorList>
            <person name="Alioto T."/>
            <person name="Alioto T."/>
            <person name="Gomez Garrido J."/>
        </authorList>
    </citation>
    <scope>NUCLEOTIDE SEQUENCE</scope>
    <source>
        <strain evidence="1">A484AB</strain>
    </source>
</reference>
<evidence type="ECO:0000313" key="1">
    <source>
        <dbReference type="EMBL" id="CAB4011373.1"/>
    </source>
</evidence>
<dbReference type="EMBL" id="CACRXK020007126">
    <property type="protein sequence ID" value="CAB4011373.1"/>
    <property type="molecule type" value="Genomic_DNA"/>
</dbReference>
<comment type="caution">
    <text evidence="1">The sequence shown here is derived from an EMBL/GenBank/DDBJ whole genome shotgun (WGS) entry which is preliminary data.</text>
</comment>
<name>A0A7D9ELP6_PARCT</name>
<gene>
    <name evidence="1" type="ORF">PACLA_8A084101</name>
</gene>